<dbReference type="GO" id="GO:0005886">
    <property type="term" value="C:plasma membrane"/>
    <property type="evidence" value="ECO:0007669"/>
    <property type="project" value="UniProtKB-SubCell"/>
</dbReference>
<accession>A0A1G9SH09</accession>
<evidence type="ECO:0000313" key="10">
    <source>
        <dbReference type="Proteomes" id="UP000199682"/>
    </source>
</evidence>
<evidence type="ECO:0000313" key="9">
    <source>
        <dbReference type="EMBL" id="SDM34075.1"/>
    </source>
</evidence>
<feature type="transmembrane region" description="Helical" evidence="7">
    <location>
        <begin position="51"/>
        <end position="71"/>
    </location>
</feature>
<sequence>MCHHVRRPHDLGVEMLYFGGLFGVLMLGLTIFAVVDVITTDEGSVRNLPKMVWLLLVLLFPLVGSIAWLLAGRPVVGTGRVRFGAHERGTPAFPEYDRPGRFAATDADDDQEFLRRCRERAEEQRRKGRENQ</sequence>
<dbReference type="Pfam" id="PF13396">
    <property type="entry name" value="PLDc_N"/>
    <property type="match status" value="1"/>
</dbReference>
<evidence type="ECO:0000256" key="7">
    <source>
        <dbReference type="SAM" id="Phobius"/>
    </source>
</evidence>
<keyword evidence="4 7" id="KW-1133">Transmembrane helix</keyword>
<feature type="transmembrane region" description="Helical" evidence="7">
    <location>
        <begin position="15"/>
        <end position="39"/>
    </location>
</feature>
<evidence type="ECO:0000259" key="8">
    <source>
        <dbReference type="PROSITE" id="PS50206"/>
    </source>
</evidence>
<dbReference type="InterPro" id="IPR027379">
    <property type="entry name" value="CLS_N"/>
</dbReference>
<proteinExistence type="predicted"/>
<dbReference type="Proteomes" id="UP000199682">
    <property type="component" value="Unassembled WGS sequence"/>
</dbReference>
<dbReference type="InterPro" id="IPR001763">
    <property type="entry name" value="Rhodanese-like_dom"/>
</dbReference>
<evidence type="ECO:0000256" key="1">
    <source>
        <dbReference type="ARBA" id="ARBA00004651"/>
    </source>
</evidence>
<evidence type="ECO:0000256" key="3">
    <source>
        <dbReference type="ARBA" id="ARBA00022692"/>
    </source>
</evidence>
<dbReference type="PROSITE" id="PS50206">
    <property type="entry name" value="RHODANESE_3"/>
    <property type="match status" value="1"/>
</dbReference>
<organism evidence="9 10">
    <name type="scientific">Lentzea albidocapillata subsp. violacea</name>
    <dbReference type="NCBI Taxonomy" id="128104"/>
    <lineage>
        <taxon>Bacteria</taxon>
        <taxon>Bacillati</taxon>
        <taxon>Actinomycetota</taxon>
        <taxon>Actinomycetes</taxon>
        <taxon>Pseudonocardiales</taxon>
        <taxon>Pseudonocardiaceae</taxon>
        <taxon>Lentzea</taxon>
    </lineage>
</organism>
<reference evidence="10" key="1">
    <citation type="submission" date="2016-10" db="EMBL/GenBank/DDBJ databases">
        <authorList>
            <person name="Varghese N."/>
            <person name="Submissions S."/>
        </authorList>
    </citation>
    <scope>NUCLEOTIDE SEQUENCE [LARGE SCALE GENOMIC DNA]</scope>
    <source>
        <strain evidence="10">DSM 44796</strain>
    </source>
</reference>
<evidence type="ECO:0000256" key="2">
    <source>
        <dbReference type="ARBA" id="ARBA00022475"/>
    </source>
</evidence>
<dbReference type="EMBL" id="FNET01000020">
    <property type="protein sequence ID" value="SDM34075.1"/>
    <property type="molecule type" value="Genomic_DNA"/>
</dbReference>
<dbReference type="AlphaFoldDB" id="A0A1G9SH09"/>
<comment type="subcellular location">
    <subcellularLocation>
        <location evidence="1">Cell membrane</location>
        <topology evidence="1">Multi-pass membrane protein</topology>
    </subcellularLocation>
</comment>
<feature type="compositionally biased region" description="Basic and acidic residues" evidence="6">
    <location>
        <begin position="87"/>
        <end position="100"/>
    </location>
</feature>
<gene>
    <name evidence="9" type="ORF">SAMN04488074_12038</name>
</gene>
<keyword evidence="5 7" id="KW-0472">Membrane</keyword>
<protein>
    <submittedName>
        <fullName evidence="9">Phospholipase_D-nuclease N-terminal</fullName>
    </submittedName>
</protein>
<keyword evidence="2" id="KW-1003">Cell membrane</keyword>
<evidence type="ECO:0000256" key="5">
    <source>
        <dbReference type="ARBA" id="ARBA00023136"/>
    </source>
</evidence>
<name>A0A1G9SH09_9PSEU</name>
<evidence type="ECO:0000256" key="6">
    <source>
        <dbReference type="SAM" id="MobiDB-lite"/>
    </source>
</evidence>
<feature type="domain" description="Rhodanese" evidence="8">
    <location>
        <begin position="37"/>
        <end position="77"/>
    </location>
</feature>
<evidence type="ECO:0000256" key="4">
    <source>
        <dbReference type="ARBA" id="ARBA00022989"/>
    </source>
</evidence>
<feature type="region of interest" description="Disordered" evidence="6">
    <location>
        <begin position="87"/>
        <end position="109"/>
    </location>
</feature>
<keyword evidence="3 7" id="KW-0812">Transmembrane</keyword>